<dbReference type="InterPro" id="IPR011051">
    <property type="entry name" value="RmlC_Cupin_sf"/>
</dbReference>
<evidence type="ECO:0000256" key="5">
    <source>
        <dbReference type="ARBA" id="ARBA00023002"/>
    </source>
</evidence>
<evidence type="ECO:0000256" key="4">
    <source>
        <dbReference type="ARBA" id="ARBA00022964"/>
    </source>
</evidence>
<evidence type="ECO:0000313" key="8">
    <source>
        <dbReference type="EMBL" id="OJJ47650.1"/>
    </source>
</evidence>
<dbReference type="CDD" id="cd10548">
    <property type="entry name" value="cupin_CDO"/>
    <property type="match status" value="1"/>
</dbReference>
<keyword evidence="5 7" id="KW-0560">Oxidoreductase</keyword>
<evidence type="ECO:0000256" key="6">
    <source>
        <dbReference type="ARBA" id="ARBA00023004"/>
    </source>
</evidence>
<dbReference type="OrthoDB" id="543511at2759"/>
<dbReference type="GeneID" id="34612824"/>
<evidence type="ECO:0000256" key="7">
    <source>
        <dbReference type="RuleBase" id="RU366010"/>
    </source>
</evidence>
<gene>
    <name evidence="8" type="ORF">ASPZODRAFT_158574</name>
</gene>
<dbReference type="AlphaFoldDB" id="A0A1L9SKB2"/>
<organism evidence="8 9">
    <name type="scientific">Penicilliopsis zonata CBS 506.65</name>
    <dbReference type="NCBI Taxonomy" id="1073090"/>
    <lineage>
        <taxon>Eukaryota</taxon>
        <taxon>Fungi</taxon>
        <taxon>Dikarya</taxon>
        <taxon>Ascomycota</taxon>
        <taxon>Pezizomycotina</taxon>
        <taxon>Eurotiomycetes</taxon>
        <taxon>Eurotiomycetidae</taxon>
        <taxon>Eurotiales</taxon>
        <taxon>Aspergillaceae</taxon>
        <taxon>Penicilliopsis</taxon>
    </lineage>
</organism>
<evidence type="ECO:0000256" key="3">
    <source>
        <dbReference type="ARBA" id="ARBA00022723"/>
    </source>
</evidence>
<keyword evidence="3 7" id="KW-0479">Metal-binding</keyword>
<keyword evidence="6 7" id="KW-0408">Iron</keyword>
<dbReference type="GO" id="GO:0008198">
    <property type="term" value="F:ferrous iron binding"/>
    <property type="evidence" value="ECO:0007669"/>
    <property type="project" value="TreeGrafter"/>
</dbReference>
<dbReference type="SUPFAM" id="SSF51182">
    <property type="entry name" value="RmlC-like cupins"/>
    <property type="match status" value="1"/>
</dbReference>
<sequence>MPFLEQGREPPAPPDDAFLRLVQDLSLALGPSSGLDSEGGAPYALRDANRAYTRNLVDEGNGKSNLPVLDWNPSRNSAIHDHANAHCILQGSLQEALYTWPDQGKIKRGEPLPLHITKETVHTENQVTYMSDKISNPDPEKVAVSLHRK</sequence>
<evidence type="ECO:0000313" key="9">
    <source>
        <dbReference type="Proteomes" id="UP000184188"/>
    </source>
</evidence>
<reference evidence="9" key="1">
    <citation type="journal article" date="2017" name="Genome Biol.">
        <title>Comparative genomics reveals high biological diversity and specific adaptations in the industrially and medically important fungal genus Aspergillus.</title>
        <authorList>
            <person name="de Vries R.P."/>
            <person name="Riley R."/>
            <person name="Wiebenga A."/>
            <person name="Aguilar-Osorio G."/>
            <person name="Amillis S."/>
            <person name="Uchima C.A."/>
            <person name="Anderluh G."/>
            <person name="Asadollahi M."/>
            <person name="Askin M."/>
            <person name="Barry K."/>
            <person name="Battaglia E."/>
            <person name="Bayram O."/>
            <person name="Benocci T."/>
            <person name="Braus-Stromeyer S.A."/>
            <person name="Caldana C."/>
            <person name="Canovas D."/>
            <person name="Cerqueira G.C."/>
            <person name="Chen F."/>
            <person name="Chen W."/>
            <person name="Choi C."/>
            <person name="Clum A."/>
            <person name="Dos Santos R.A."/>
            <person name="Damasio A.R."/>
            <person name="Diallinas G."/>
            <person name="Emri T."/>
            <person name="Fekete E."/>
            <person name="Flipphi M."/>
            <person name="Freyberg S."/>
            <person name="Gallo A."/>
            <person name="Gournas C."/>
            <person name="Habgood R."/>
            <person name="Hainaut M."/>
            <person name="Harispe M.L."/>
            <person name="Henrissat B."/>
            <person name="Hilden K.S."/>
            <person name="Hope R."/>
            <person name="Hossain A."/>
            <person name="Karabika E."/>
            <person name="Karaffa L."/>
            <person name="Karanyi Z."/>
            <person name="Krasevec N."/>
            <person name="Kuo A."/>
            <person name="Kusch H."/>
            <person name="LaButti K."/>
            <person name="Lagendijk E.L."/>
            <person name="Lapidus A."/>
            <person name="Levasseur A."/>
            <person name="Lindquist E."/>
            <person name="Lipzen A."/>
            <person name="Logrieco A.F."/>
            <person name="MacCabe A."/>
            <person name="Maekelae M.R."/>
            <person name="Malavazi I."/>
            <person name="Melin P."/>
            <person name="Meyer V."/>
            <person name="Mielnichuk N."/>
            <person name="Miskei M."/>
            <person name="Molnar A.P."/>
            <person name="Mule G."/>
            <person name="Ngan C.Y."/>
            <person name="Orejas M."/>
            <person name="Orosz E."/>
            <person name="Ouedraogo J.P."/>
            <person name="Overkamp K.M."/>
            <person name="Park H.-S."/>
            <person name="Perrone G."/>
            <person name="Piumi F."/>
            <person name="Punt P.J."/>
            <person name="Ram A.F."/>
            <person name="Ramon A."/>
            <person name="Rauscher S."/>
            <person name="Record E."/>
            <person name="Riano-Pachon D.M."/>
            <person name="Robert V."/>
            <person name="Roehrig J."/>
            <person name="Ruller R."/>
            <person name="Salamov A."/>
            <person name="Salih N.S."/>
            <person name="Samson R.A."/>
            <person name="Sandor E."/>
            <person name="Sanguinetti M."/>
            <person name="Schuetze T."/>
            <person name="Sepcic K."/>
            <person name="Shelest E."/>
            <person name="Sherlock G."/>
            <person name="Sophianopoulou V."/>
            <person name="Squina F.M."/>
            <person name="Sun H."/>
            <person name="Susca A."/>
            <person name="Todd R.B."/>
            <person name="Tsang A."/>
            <person name="Unkles S.E."/>
            <person name="van de Wiele N."/>
            <person name="van Rossen-Uffink D."/>
            <person name="Oliveira J.V."/>
            <person name="Vesth T.C."/>
            <person name="Visser J."/>
            <person name="Yu J.-H."/>
            <person name="Zhou M."/>
            <person name="Andersen M.R."/>
            <person name="Archer D.B."/>
            <person name="Baker S.E."/>
            <person name="Benoit I."/>
            <person name="Brakhage A.A."/>
            <person name="Braus G.H."/>
            <person name="Fischer R."/>
            <person name="Frisvad J.C."/>
            <person name="Goldman G.H."/>
            <person name="Houbraken J."/>
            <person name="Oakley B."/>
            <person name="Pocsi I."/>
            <person name="Scazzocchio C."/>
            <person name="Seiboth B."/>
            <person name="vanKuyk P.A."/>
            <person name="Wortman J."/>
            <person name="Dyer P.S."/>
            <person name="Grigoriev I.V."/>
        </authorList>
    </citation>
    <scope>NUCLEOTIDE SEQUENCE [LARGE SCALE GENOMIC DNA]</scope>
    <source>
        <strain evidence="9">CBS 506.65</strain>
    </source>
</reference>
<dbReference type="VEuPathDB" id="FungiDB:ASPZODRAFT_158574"/>
<dbReference type="Gene3D" id="2.60.120.10">
    <property type="entry name" value="Jelly Rolls"/>
    <property type="match status" value="1"/>
</dbReference>
<accession>A0A1L9SKB2</accession>
<dbReference type="GO" id="GO:0017172">
    <property type="term" value="F:cysteine dioxygenase activity"/>
    <property type="evidence" value="ECO:0007669"/>
    <property type="project" value="UniProtKB-UniRule"/>
</dbReference>
<comment type="cofactor">
    <cofactor evidence="7">
        <name>Fe cation</name>
        <dbReference type="ChEBI" id="CHEBI:24875"/>
    </cofactor>
    <text evidence="7">Binds 1 Fe cation per subunit.</text>
</comment>
<evidence type="ECO:0000256" key="1">
    <source>
        <dbReference type="ARBA" id="ARBA00006622"/>
    </source>
</evidence>
<dbReference type="PANTHER" id="PTHR12918:SF1">
    <property type="entry name" value="CYSTEINE DIOXYGENASE TYPE 1"/>
    <property type="match status" value="1"/>
</dbReference>
<dbReference type="InterPro" id="IPR014710">
    <property type="entry name" value="RmlC-like_jellyroll"/>
</dbReference>
<name>A0A1L9SKB2_9EURO</name>
<dbReference type="GO" id="GO:0019448">
    <property type="term" value="P:L-cysteine catabolic process"/>
    <property type="evidence" value="ECO:0007669"/>
    <property type="project" value="TreeGrafter"/>
</dbReference>
<dbReference type="InterPro" id="IPR010300">
    <property type="entry name" value="CDO_1"/>
</dbReference>
<dbReference type="Pfam" id="PF05995">
    <property type="entry name" value="CDO_I"/>
    <property type="match status" value="1"/>
</dbReference>
<dbReference type="Proteomes" id="UP000184188">
    <property type="component" value="Unassembled WGS sequence"/>
</dbReference>
<keyword evidence="9" id="KW-1185">Reference proteome</keyword>
<dbReference type="STRING" id="1073090.A0A1L9SKB2"/>
<dbReference type="EC" id="1.13.11.20" evidence="2 7"/>
<proteinExistence type="inferred from homology"/>
<dbReference type="RefSeq" id="XP_022582160.1">
    <property type="nucleotide sequence ID" value="XM_022726360.1"/>
</dbReference>
<evidence type="ECO:0000256" key="2">
    <source>
        <dbReference type="ARBA" id="ARBA00013133"/>
    </source>
</evidence>
<protein>
    <recommendedName>
        <fullName evidence="2 7">Cysteine dioxygenase</fullName>
        <ecNumber evidence="2 7">1.13.11.20</ecNumber>
    </recommendedName>
</protein>
<dbReference type="EMBL" id="KV878340">
    <property type="protein sequence ID" value="OJJ47650.1"/>
    <property type="molecule type" value="Genomic_DNA"/>
</dbReference>
<comment type="catalytic activity">
    <reaction evidence="7">
        <text>L-cysteine + O2 = 3-sulfino-L-alanine + H(+)</text>
        <dbReference type="Rhea" id="RHEA:20441"/>
        <dbReference type="ChEBI" id="CHEBI:15378"/>
        <dbReference type="ChEBI" id="CHEBI:15379"/>
        <dbReference type="ChEBI" id="CHEBI:35235"/>
        <dbReference type="ChEBI" id="CHEBI:61085"/>
        <dbReference type="EC" id="1.13.11.20"/>
    </reaction>
</comment>
<keyword evidence="4 7" id="KW-0223">Dioxygenase</keyword>
<comment type="similarity">
    <text evidence="1 7">Belongs to the cysteine dioxygenase family.</text>
</comment>
<dbReference type="PANTHER" id="PTHR12918">
    <property type="entry name" value="CYSTEINE DIOXYGENASE"/>
    <property type="match status" value="1"/>
</dbReference>